<name>A0A0A9F2V5_ARUDO</name>
<dbReference type="GO" id="GO:0016301">
    <property type="term" value="F:kinase activity"/>
    <property type="evidence" value="ECO:0007669"/>
    <property type="project" value="UniProtKB-KW"/>
</dbReference>
<dbReference type="AlphaFoldDB" id="A0A0A9F2V5"/>
<organism evidence="1">
    <name type="scientific">Arundo donax</name>
    <name type="common">Giant reed</name>
    <name type="synonym">Donax arundinaceus</name>
    <dbReference type="NCBI Taxonomy" id="35708"/>
    <lineage>
        <taxon>Eukaryota</taxon>
        <taxon>Viridiplantae</taxon>
        <taxon>Streptophyta</taxon>
        <taxon>Embryophyta</taxon>
        <taxon>Tracheophyta</taxon>
        <taxon>Spermatophyta</taxon>
        <taxon>Magnoliopsida</taxon>
        <taxon>Liliopsida</taxon>
        <taxon>Poales</taxon>
        <taxon>Poaceae</taxon>
        <taxon>PACMAD clade</taxon>
        <taxon>Arundinoideae</taxon>
        <taxon>Arundineae</taxon>
        <taxon>Arundo</taxon>
    </lineage>
</organism>
<protein>
    <submittedName>
        <fullName evidence="1">Adenylylsulfate kinase, putative</fullName>
    </submittedName>
</protein>
<evidence type="ECO:0000313" key="1">
    <source>
        <dbReference type="EMBL" id="JAE04481.1"/>
    </source>
</evidence>
<keyword evidence="1" id="KW-0418">Kinase</keyword>
<keyword evidence="1" id="KW-0808">Transferase</keyword>
<sequence length="43" mass="4681">MDTQESDQYSHICTKLANICSPQGDIGLALPLLWVKGIPHLSS</sequence>
<reference evidence="1" key="1">
    <citation type="submission" date="2014-09" db="EMBL/GenBank/DDBJ databases">
        <authorList>
            <person name="Magalhaes I.L.F."/>
            <person name="Oliveira U."/>
            <person name="Santos F.R."/>
            <person name="Vidigal T.H.D.A."/>
            <person name="Brescovit A.D."/>
            <person name="Santos A.J."/>
        </authorList>
    </citation>
    <scope>NUCLEOTIDE SEQUENCE</scope>
    <source>
        <tissue evidence="1">Shoot tissue taken approximately 20 cm above the soil surface</tissue>
    </source>
</reference>
<accession>A0A0A9F2V5</accession>
<reference evidence="1" key="2">
    <citation type="journal article" date="2015" name="Data Brief">
        <title>Shoot transcriptome of the giant reed, Arundo donax.</title>
        <authorList>
            <person name="Barrero R.A."/>
            <person name="Guerrero F.D."/>
            <person name="Moolhuijzen P."/>
            <person name="Goolsby J.A."/>
            <person name="Tidwell J."/>
            <person name="Bellgard S.E."/>
            <person name="Bellgard M.I."/>
        </authorList>
    </citation>
    <scope>NUCLEOTIDE SEQUENCE</scope>
    <source>
        <tissue evidence="1">Shoot tissue taken approximately 20 cm above the soil surface</tissue>
    </source>
</reference>
<dbReference type="EMBL" id="GBRH01193415">
    <property type="protein sequence ID" value="JAE04481.1"/>
    <property type="molecule type" value="Transcribed_RNA"/>
</dbReference>
<proteinExistence type="predicted"/>